<feature type="transmembrane region" description="Helical" evidence="14">
    <location>
        <begin position="339"/>
        <end position="364"/>
    </location>
</feature>
<feature type="transmembrane region" description="Helical" evidence="14">
    <location>
        <begin position="194"/>
        <end position="215"/>
    </location>
</feature>
<dbReference type="GO" id="GO:0098660">
    <property type="term" value="P:inorganic ion transmembrane transport"/>
    <property type="evidence" value="ECO:0007669"/>
    <property type="project" value="UniProtKB-ARBA"/>
</dbReference>
<keyword evidence="6 14" id="KW-1133">Transmembrane helix</keyword>
<dbReference type="GO" id="GO:0005886">
    <property type="term" value="C:plasma membrane"/>
    <property type="evidence" value="ECO:0007669"/>
    <property type="project" value="UniProtKB-SubCell"/>
</dbReference>
<evidence type="ECO:0000256" key="8">
    <source>
        <dbReference type="ARBA" id="ARBA00023065"/>
    </source>
</evidence>
<evidence type="ECO:0000256" key="13">
    <source>
        <dbReference type="RuleBase" id="RU362091"/>
    </source>
</evidence>
<keyword evidence="15" id="KW-1185">Reference proteome</keyword>
<dbReference type="InterPro" id="IPR001734">
    <property type="entry name" value="Na/solute_symporter"/>
</dbReference>
<dbReference type="WBParaSite" id="PSAMB.scaffold107size78742.g2031.t1">
    <property type="protein sequence ID" value="PSAMB.scaffold107size78742.g2031.t1"/>
    <property type="gene ID" value="PSAMB.scaffold107size78742.g2031"/>
</dbReference>
<feature type="transmembrane region" description="Helical" evidence="14">
    <location>
        <begin position="85"/>
        <end position="105"/>
    </location>
</feature>
<feature type="transmembrane region" description="Helical" evidence="14">
    <location>
        <begin position="528"/>
        <end position="547"/>
    </location>
</feature>
<evidence type="ECO:0000256" key="6">
    <source>
        <dbReference type="ARBA" id="ARBA00022989"/>
    </source>
</evidence>
<evidence type="ECO:0000256" key="12">
    <source>
        <dbReference type="ARBA" id="ARBA00036099"/>
    </source>
</evidence>
<dbReference type="InterPro" id="IPR038377">
    <property type="entry name" value="Na/Glc_symporter_sf"/>
</dbReference>
<dbReference type="GO" id="GO:0006814">
    <property type="term" value="P:sodium ion transport"/>
    <property type="evidence" value="ECO:0007669"/>
    <property type="project" value="UniProtKB-KW"/>
</dbReference>
<evidence type="ECO:0000256" key="9">
    <source>
        <dbReference type="ARBA" id="ARBA00023136"/>
    </source>
</evidence>
<comment type="similarity">
    <text evidence="2 13">Belongs to the sodium:solute symporter (SSF) (TC 2.A.21) family.</text>
</comment>
<feature type="transmembrane region" description="Helical" evidence="14">
    <location>
        <begin position="126"/>
        <end position="148"/>
    </location>
</feature>
<keyword evidence="3" id="KW-0813">Transport</keyword>
<reference evidence="16" key="1">
    <citation type="submission" date="2022-11" db="UniProtKB">
        <authorList>
            <consortium name="WormBaseParasite"/>
        </authorList>
    </citation>
    <scope>IDENTIFICATION</scope>
</reference>
<keyword evidence="8" id="KW-0406">Ion transport</keyword>
<evidence type="ECO:0000256" key="11">
    <source>
        <dbReference type="ARBA" id="ARBA00023201"/>
    </source>
</evidence>
<comment type="subcellular location">
    <subcellularLocation>
        <location evidence="1">Cell membrane</location>
        <topology evidence="1">Multi-pass membrane protein</topology>
    </subcellularLocation>
</comment>
<dbReference type="InterPro" id="IPR018212">
    <property type="entry name" value="Na/solute_symporter_CS"/>
</dbReference>
<dbReference type="PANTHER" id="PTHR42985:SF40">
    <property type="entry name" value="LD47995P-RELATED"/>
    <property type="match status" value="1"/>
</dbReference>
<keyword evidence="4" id="KW-1003">Cell membrane</keyword>
<evidence type="ECO:0000313" key="15">
    <source>
        <dbReference type="Proteomes" id="UP000887566"/>
    </source>
</evidence>
<proteinExistence type="inferred from homology"/>
<feature type="transmembrane region" description="Helical" evidence="14">
    <location>
        <begin position="14"/>
        <end position="33"/>
    </location>
</feature>
<feature type="transmembrane region" description="Helical" evidence="14">
    <location>
        <begin position="277"/>
        <end position="304"/>
    </location>
</feature>
<dbReference type="PROSITE" id="PS00456">
    <property type="entry name" value="NA_SOLUT_SYMP_1"/>
    <property type="match status" value="1"/>
</dbReference>
<feature type="transmembrane region" description="Helical" evidence="14">
    <location>
        <begin position="385"/>
        <end position="407"/>
    </location>
</feature>
<feature type="transmembrane region" description="Helical" evidence="14">
    <location>
        <begin position="235"/>
        <end position="256"/>
    </location>
</feature>
<dbReference type="Gene3D" id="1.20.1730.10">
    <property type="entry name" value="Sodium/glucose cotransporter"/>
    <property type="match status" value="1"/>
</dbReference>
<dbReference type="NCBIfam" id="TIGR00813">
    <property type="entry name" value="sss"/>
    <property type="match status" value="1"/>
</dbReference>
<evidence type="ECO:0000256" key="14">
    <source>
        <dbReference type="SAM" id="Phobius"/>
    </source>
</evidence>
<feature type="transmembrane region" description="Helical" evidence="14">
    <location>
        <begin position="53"/>
        <end position="73"/>
    </location>
</feature>
<accession>A0A914UKK3</accession>
<dbReference type="GO" id="GO:0015293">
    <property type="term" value="F:symporter activity"/>
    <property type="evidence" value="ECO:0007669"/>
    <property type="project" value="TreeGrafter"/>
</dbReference>
<dbReference type="Pfam" id="PF00474">
    <property type="entry name" value="SSF"/>
    <property type="match status" value="1"/>
</dbReference>
<dbReference type="PROSITE" id="PS50283">
    <property type="entry name" value="NA_SOLUT_SYMP_3"/>
    <property type="match status" value="1"/>
</dbReference>
<evidence type="ECO:0000256" key="2">
    <source>
        <dbReference type="ARBA" id="ARBA00006434"/>
    </source>
</evidence>
<dbReference type="PANTHER" id="PTHR42985">
    <property type="entry name" value="SODIUM-COUPLED MONOCARBOXYLATE TRANSPORTER"/>
    <property type="match status" value="1"/>
</dbReference>
<evidence type="ECO:0000256" key="10">
    <source>
        <dbReference type="ARBA" id="ARBA00023180"/>
    </source>
</evidence>
<evidence type="ECO:0000256" key="3">
    <source>
        <dbReference type="ARBA" id="ARBA00022448"/>
    </source>
</evidence>
<keyword evidence="7" id="KW-0915">Sodium</keyword>
<organism evidence="15 16">
    <name type="scientific">Plectus sambesii</name>
    <dbReference type="NCBI Taxonomy" id="2011161"/>
    <lineage>
        <taxon>Eukaryota</taxon>
        <taxon>Metazoa</taxon>
        <taxon>Ecdysozoa</taxon>
        <taxon>Nematoda</taxon>
        <taxon>Chromadorea</taxon>
        <taxon>Plectida</taxon>
        <taxon>Plectina</taxon>
        <taxon>Plectoidea</taxon>
        <taxon>Plectidae</taxon>
        <taxon>Plectus</taxon>
    </lineage>
</organism>
<dbReference type="Proteomes" id="UP000887566">
    <property type="component" value="Unplaced"/>
</dbReference>
<dbReference type="CDD" id="cd11492">
    <property type="entry name" value="SLC5sbd_NIS-SMVT"/>
    <property type="match status" value="1"/>
</dbReference>
<feature type="transmembrane region" description="Helical" evidence="14">
    <location>
        <begin position="160"/>
        <end position="182"/>
    </location>
</feature>
<keyword evidence="9 14" id="KW-0472">Membrane</keyword>
<evidence type="ECO:0000313" key="16">
    <source>
        <dbReference type="WBParaSite" id="PSAMB.scaffold107size78742.g2031.t1"/>
    </source>
</evidence>
<feature type="transmembrane region" description="Helical" evidence="14">
    <location>
        <begin position="497"/>
        <end position="516"/>
    </location>
</feature>
<dbReference type="InterPro" id="IPR051163">
    <property type="entry name" value="Sodium:Solute_Symporter_SSF"/>
</dbReference>
<dbReference type="GO" id="GO:0015075">
    <property type="term" value="F:monoatomic ion transmembrane transporter activity"/>
    <property type="evidence" value="ECO:0007669"/>
    <property type="project" value="UniProtKB-ARBA"/>
</dbReference>
<dbReference type="AlphaFoldDB" id="A0A914UKK3"/>
<feature type="transmembrane region" description="Helical" evidence="14">
    <location>
        <begin position="413"/>
        <end position="438"/>
    </location>
</feature>
<sequence>MSSEDFGYMHVADYVIFLGTLVISVAIGVYFAFADGGQKTTKQFLLGDRNMPVLPTALSLMVSFLSGILVLGISSEMYMKGTNFIFHVFGMLVALPIAAIVYLPIFYKLKLTSAYEYLEMRYESQAIRLIGSTLFVISTVLYMAIVMYAPATALNGLTGINLELLIAVSGILCTFYTAIGGLKAVVWTDAFQALIMYAGFIAIVLQGTIQVGGVGKVWAIASEGGRLVASFDPNPFTYMTVWSSVIGTAFGWVATYTTNQTAVQRYTSVSSLRKAQLSLFLVLPGMLTMMPLVCMVGIVMYAYYANCDPLVLGKIKNRDQLLPYFTTDVLADFPGTTGLFLACLYSGTLSTISSGLNSIAAVVWTDFIQPTAYGSRIADNRATQLNKAIACAFGFIAIGFACVAQHLGGVLQASMTILSAGALVGVVGSSAVMCCIAASTHFIKPYQSNLVQSIIGCSNETLLAAGFNSSQALISVTSAPDVELTGILYVLKLSFKYYGTAGILLVFLFGAPISIITSKFKVNTAAAALMWPGLGKICCCLLPAAMVQEMEKVDGIKERIEMTSRKIVPVQQPIYITQV</sequence>
<name>A0A914UKK3_9BILA</name>
<evidence type="ECO:0000256" key="4">
    <source>
        <dbReference type="ARBA" id="ARBA00022475"/>
    </source>
</evidence>
<keyword evidence="11" id="KW-0739">Sodium transport</keyword>
<keyword evidence="5 14" id="KW-0812">Transmembrane</keyword>
<protein>
    <submittedName>
        <fullName evidence="16">Sodium-coupled monocarboxylate transporter 1</fullName>
    </submittedName>
</protein>
<comment type="catalytic activity">
    <reaction evidence="12">
        <text>iodide(out) + 2 Na(+)(out) = iodide(in) + 2 Na(+)(in)</text>
        <dbReference type="Rhea" id="RHEA:71207"/>
        <dbReference type="ChEBI" id="CHEBI:16382"/>
        <dbReference type="ChEBI" id="CHEBI:29101"/>
    </reaction>
</comment>
<evidence type="ECO:0000256" key="1">
    <source>
        <dbReference type="ARBA" id="ARBA00004651"/>
    </source>
</evidence>
<keyword evidence="10" id="KW-0325">Glycoprotein</keyword>
<evidence type="ECO:0000256" key="7">
    <source>
        <dbReference type="ARBA" id="ARBA00023053"/>
    </source>
</evidence>
<evidence type="ECO:0000256" key="5">
    <source>
        <dbReference type="ARBA" id="ARBA00022692"/>
    </source>
</evidence>